<dbReference type="PANTHER" id="PTHR30050:SF4">
    <property type="entry name" value="ATP-BINDING PROTEIN RV3427C IN INSERTION SEQUENCE-RELATED"/>
    <property type="match status" value="1"/>
</dbReference>
<keyword evidence="2" id="KW-0547">Nucleotide-binding</keyword>
<evidence type="ECO:0000256" key="1">
    <source>
        <dbReference type="ARBA" id="ARBA00008059"/>
    </source>
</evidence>
<dbReference type="Gene3D" id="3.40.50.300">
    <property type="entry name" value="P-loop containing nucleotide triphosphate hydrolases"/>
    <property type="match status" value="1"/>
</dbReference>
<dbReference type="SUPFAM" id="SSF52540">
    <property type="entry name" value="P-loop containing nucleoside triphosphate hydrolases"/>
    <property type="match status" value="1"/>
</dbReference>
<dbReference type="Pfam" id="PF01695">
    <property type="entry name" value="IstB_IS21"/>
    <property type="match status" value="1"/>
</dbReference>
<reference evidence="6" key="1">
    <citation type="journal article" date="2019" name="Int. J. Syst. Evol. Microbiol.">
        <title>The Global Catalogue of Microorganisms (GCM) 10K type strain sequencing project: providing services to taxonomists for standard genome sequencing and annotation.</title>
        <authorList>
            <consortium name="The Broad Institute Genomics Platform"/>
            <consortium name="The Broad Institute Genome Sequencing Center for Infectious Disease"/>
            <person name="Wu L."/>
            <person name="Ma J."/>
        </authorList>
    </citation>
    <scope>NUCLEOTIDE SEQUENCE [LARGE SCALE GENOMIC DNA]</scope>
    <source>
        <strain evidence="6">NBRC 111980</strain>
    </source>
</reference>
<dbReference type="RefSeq" id="WP_284322138.1">
    <property type="nucleotide sequence ID" value="NZ_BSOB01000046.1"/>
</dbReference>
<evidence type="ECO:0000313" key="5">
    <source>
        <dbReference type="EMBL" id="GLQ94442.1"/>
    </source>
</evidence>
<protein>
    <submittedName>
        <fullName evidence="5">ATPase AAA</fullName>
    </submittedName>
</protein>
<gene>
    <name evidence="5" type="ORF">GCM10007901_33940</name>
</gene>
<dbReference type="InterPro" id="IPR047661">
    <property type="entry name" value="IstB"/>
</dbReference>
<dbReference type="CDD" id="cd00009">
    <property type="entry name" value="AAA"/>
    <property type="match status" value="1"/>
</dbReference>
<dbReference type="EMBL" id="BSOB01000046">
    <property type="protein sequence ID" value="GLQ94442.1"/>
    <property type="molecule type" value="Genomic_DNA"/>
</dbReference>
<dbReference type="InterPro" id="IPR028350">
    <property type="entry name" value="DNAC/IstB-like"/>
</dbReference>
<sequence>MIIQATEDKIRGLRLPGMAQALRRQRESPSIQELSFEDRLAMLVDAEYVERDTRKLNRLIKAAKLKYPNASIEAIDFRASRQLDRSKLDSLALCDWVTTSQNLILTGPSGTGKTWLACAFGVQAMRSGLTVQYHRVSNLLDELDLSRSDGRLLRLRSQLKRIDVLVLDDWGLVPIRAGSRQELLQLIEDRCDTRSTIITAQLPTDKWHSYIGEPTIADAILDRLLHASHRMELKGDSLRKKAV</sequence>
<keyword evidence="3" id="KW-0067">ATP-binding</keyword>
<dbReference type="PANTHER" id="PTHR30050">
    <property type="entry name" value="CHROMOSOMAL REPLICATION INITIATOR PROTEIN DNAA"/>
    <property type="match status" value="1"/>
</dbReference>
<dbReference type="PIRSF" id="PIRSF003073">
    <property type="entry name" value="DNAC_TnpB_IstB"/>
    <property type="match status" value="1"/>
</dbReference>
<dbReference type="InterPro" id="IPR003593">
    <property type="entry name" value="AAA+_ATPase"/>
</dbReference>
<evidence type="ECO:0000256" key="3">
    <source>
        <dbReference type="ARBA" id="ARBA00022840"/>
    </source>
</evidence>
<feature type="domain" description="AAA+ ATPase" evidence="4">
    <location>
        <begin position="99"/>
        <end position="237"/>
    </location>
</feature>
<evidence type="ECO:0000256" key="2">
    <source>
        <dbReference type="ARBA" id="ARBA00022741"/>
    </source>
</evidence>
<dbReference type="SMART" id="SM00382">
    <property type="entry name" value="AAA"/>
    <property type="match status" value="1"/>
</dbReference>
<proteinExistence type="inferred from homology"/>
<dbReference type="InterPro" id="IPR027417">
    <property type="entry name" value="P-loop_NTPase"/>
</dbReference>
<comment type="similarity">
    <text evidence="1">Belongs to the IS21/IS1162 putative ATP-binding protein family.</text>
</comment>
<keyword evidence="6" id="KW-1185">Reference proteome</keyword>
<name>A0ABQ5XUK0_9GAMM</name>
<dbReference type="NCBIfam" id="NF038214">
    <property type="entry name" value="IS21_help_AAA"/>
    <property type="match status" value="1"/>
</dbReference>
<dbReference type="Proteomes" id="UP001156670">
    <property type="component" value="Unassembled WGS sequence"/>
</dbReference>
<comment type="caution">
    <text evidence="5">The sequence shown here is derived from an EMBL/GenBank/DDBJ whole genome shotgun (WGS) entry which is preliminary data.</text>
</comment>
<organism evidence="5 6">
    <name type="scientific">Dyella acidisoli</name>
    <dbReference type="NCBI Taxonomy" id="1867834"/>
    <lineage>
        <taxon>Bacteria</taxon>
        <taxon>Pseudomonadati</taxon>
        <taxon>Pseudomonadota</taxon>
        <taxon>Gammaproteobacteria</taxon>
        <taxon>Lysobacterales</taxon>
        <taxon>Rhodanobacteraceae</taxon>
        <taxon>Dyella</taxon>
    </lineage>
</organism>
<evidence type="ECO:0000259" key="4">
    <source>
        <dbReference type="SMART" id="SM00382"/>
    </source>
</evidence>
<evidence type="ECO:0000313" key="6">
    <source>
        <dbReference type="Proteomes" id="UP001156670"/>
    </source>
</evidence>
<accession>A0ABQ5XUK0</accession>
<dbReference type="InterPro" id="IPR002611">
    <property type="entry name" value="IstB_ATP-bd"/>
</dbReference>